<dbReference type="EMBL" id="CP040908">
    <property type="protein sequence ID" value="QLL58381.1"/>
    <property type="molecule type" value="Genomic_DNA"/>
</dbReference>
<reference evidence="1 2" key="1">
    <citation type="submission" date="2019-06" db="EMBL/GenBank/DDBJ databases">
        <title>Emergence of pandrug resistant Empedobacter falsenii in China.</title>
        <authorList>
            <person name="Dong N."/>
            <person name="Chen S."/>
            <person name="Zhang R."/>
        </authorList>
    </citation>
    <scope>NUCLEOTIDE SEQUENCE [LARGE SCALE GENOMIC DNA]</scope>
    <source>
        <strain evidence="1 2">1681-1</strain>
    </source>
</reference>
<evidence type="ECO:0000313" key="1">
    <source>
        <dbReference type="EMBL" id="QLL58381.1"/>
    </source>
</evidence>
<dbReference type="GeneID" id="78401774"/>
<accession>A0A7H9DUG5</accession>
<name>A0A7H9DUG5_9FLAO</name>
<sequence>MIKLCKAENRNLFENKYIRINALNDDNSISDFAFIDDVAVNGQGTYQKVIKESGYLILLPLMNNIRLNMNGFNWKIEVNQSFIYYLEKGTIIDIEGEYSNDYSYFYSLFLVKEKQQIAKMIVPIDFERENRLEKIIRHDLFNVFLGKFDLRRESEIPMKKVERNWLVISLTGIFEIHNRLIESRDLLEIKSDEHVEFESLSENSLLMVIDY</sequence>
<protein>
    <recommendedName>
        <fullName evidence="3">Quercetin 2,3-dioxygenase C-terminal cupin domain-containing protein</fullName>
    </recommendedName>
</protein>
<evidence type="ECO:0000313" key="2">
    <source>
        <dbReference type="Proteomes" id="UP000510643"/>
    </source>
</evidence>
<dbReference type="KEGG" id="efal:FH779_09915"/>
<gene>
    <name evidence="1" type="ORF">FH779_09915</name>
</gene>
<proteinExistence type="predicted"/>
<dbReference type="Proteomes" id="UP000510643">
    <property type="component" value="Chromosome"/>
</dbReference>
<dbReference type="RefSeq" id="WP_180904552.1">
    <property type="nucleotide sequence ID" value="NZ_CP040908.1"/>
</dbReference>
<keyword evidence="2" id="KW-1185">Reference proteome</keyword>
<organism evidence="1 2">
    <name type="scientific">Empedobacter falsenii</name>
    <dbReference type="NCBI Taxonomy" id="343874"/>
    <lineage>
        <taxon>Bacteria</taxon>
        <taxon>Pseudomonadati</taxon>
        <taxon>Bacteroidota</taxon>
        <taxon>Flavobacteriia</taxon>
        <taxon>Flavobacteriales</taxon>
        <taxon>Weeksellaceae</taxon>
        <taxon>Empedobacter</taxon>
    </lineage>
</organism>
<dbReference type="AlphaFoldDB" id="A0A7H9DUG5"/>
<evidence type="ECO:0008006" key="3">
    <source>
        <dbReference type="Google" id="ProtNLM"/>
    </source>
</evidence>